<organism evidence="3 4">
    <name type="scientific">Halarchaeum nitratireducens</name>
    <dbReference type="NCBI Taxonomy" id="489913"/>
    <lineage>
        <taxon>Archaea</taxon>
        <taxon>Methanobacteriati</taxon>
        <taxon>Methanobacteriota</taxon>
        <taxon>Stenosarchaea group</taxon>
        <taxon>Halobacteria</taxon>
        <taxon>Halobacteriales</taxon>
        <taxon>Halobacteriaceae</taxon>
    </lineage>
</organism>
<keyword evidence="1" id="KW-1133">Transmembrane helix</keyword>
<dbReference type="RefSeq" id="WP_188878309.1">
    <property type="nucleotide sequence ID" value="NZ_BMOQ01000004.1"/>
</dbReference>
<name>A0A830GAH3_9EURY</name>
<dbReference type="EMBL" id="BMOQ01000004">
    <property type="protein sequence ID" value="GGN16747.1"/>
    <property type="molecule type" value="Genomic_DNA"/>
</dbReference>
<keyword evidence="1" id="KW-0812">Transmembrane</keyword>
<dbReference type="AlphaFoldDB" id="A0A830GAH3"/>
<keyword evidence="4" id="KW-1185">Reference proteome</keyword>
<feature type="transmembrane region" description="Helical" evidence="1">
    <location>
        <begin position="38"/>
        <end position="56"/>
    </location>
</feature>
<accession>A0A830GAH3</accession>
<gene>
    <name evidence="3" type="ORF">GCM10009021_16780</name>
</gene>
<dbReference type="OrthoDB" id="270121at2157"/>
<reference evidence="3 4" key="1">
    <citation type="journal article" date="2019" name="Int. J. Syst. Evol. Microbiol.">
        <title>The Global Catalogue of Microorganisms (GCM) 10K type strain sequencing project: providing services to taxonomists for standard genome sequencing and annotation.</title>
        <authorList>
            <consortium name="The Broad Institute Genomics Platform"/>
            <consortium name="The Broad Institute Genome Sequencing Center for Infectious Disease"/>
            <person name="Wu L."/>
            <person name="Ma J."/>
        </authorList>
    </citation>
    <scope>NUCLEOTIDE SEQUENCE [LARGE SCALE GENOMIC DNA]</scope>
    <source>
        <strain evidence="3 4">JCM 16331</strain>
    </source>
</reference>
<comment type="caution">
    <text evidence="3">The sequence shown here is derived from an EMBL/GenBank/DDBJ whole genome shotgun (WGS) entry which is preliminary data.</text>
</comment>
<dbReference type="Proteomes" id="UP000608850">
    <property type="component" value="Unassembled WGS sequence"/>
</dbReference>
<protein>
    <recommendedName>
        <fullName evidence="2">DUF7982 domain-containing protein</fullName>
    </recommendedName>
</protein>
<evidence type="ECO:0000313" key="4">
    <source>
        <dbReference type="Proteomes" id="UP000608850"/>
    </source>
</evidence>
<feature type="domain" description="DUF7982" evidence="2">
    <location>
        <begin position="103"/>
        <end position="208"/>
    </location>
</feature>
<evidence type="ECO:0000259" key="2">
    <source>
        <dbReference type="Pfam" id="PF25939"/>
    </source>
</evidence>
<evidence type="ECO:0000256" key="1">
    <source>
        <dbReference type="SAM" id="Phobius"/>
    </source>
</evidence>
<proteinExistence type="predicted"/>
<dbReference type="InterPro" id="IPR058288">
    <property type="entry name" value="DUF7982"/>
</dbReference>
<evidence type="ECO:0000313" key="3">
    <source>
        <dbReference type="EMBL" id="GGN16747.1"/>
    </source>
</evidence>
<sequence length="211" mass="21509">MSGRYRRGALAALFGVCCLTIAVELPAFRPPTGGWRADVLVVGGVAFVAGVLDIVLTPGGAVPRSVPAAMQAARNADVSERIDDDATPRYASSDGGVRLLVDGATLSPVGVHLLAAIERDPIGGATAPETVTARLADVATGRFELAGDVRPVETDGVAAVVVTDAIGDPAAVDAPVASLLAVGLVRSRDEALTVDAEAEADGRVRLTYRSE</sequence>
<keyword evidence="1" id="KW-0472">Membrane</keyword>
<dbReference type="Pfam" id="PF25939">
    <property type="entry name" value="DUF7982"/>
    <property type="match status" value="1"/>
</dbReference>